<dbReference type="SUPFAM" id="SSF52540">
    <property type="entry name" value="P-loop containing nucleoside triphosphate hydrolases"/>
    <property type="match status" value="1"/>
</dbReference>
<protein>
    <recommendedName>
        <fullName evidence="3">tRNA threonylcarbamoyladenosine biosynthesis protein TsaE</fullName>
    </recommendedName>
    <alternativeName>
        <fullName evidence="10">t(6)A37 threonylcarbamoyladenosine biosynthesis protein TsaE</fullName>
    </alternativeName>
</protein>
<keyword evidence="4" id="KW-0963">Cytoplasm</keyword>
<evidence type="ECO:0000256" key="10">
    <source>
        <dbReference type="ARBA" id="ARBA00032441"/>
    </source>
</evidence>
<dbReference type="InterPro" id="IPR027417">
    <property type="entry name" value="P-loop_NTPase"/>
</dbReference>
<accession>A0A5B9W8N7</accession>
<evidence type="ECO:0000256" key="7">
    <source>
        <dbReference type="ARBA" id="ARBA00022741"/>
    </source>
</evidence>
<dbReference type="RefSeq" id="WP_148596622.1">
    <property type="nucleotide sequence ID" value="NZ_CP042997.1"/>
</dbReference>
<evidence type="ECO:0000256" key="5">
    <source>
        <dbReference type="ARBA" id="ARBA00022694"/>
    </source>
</evidence>
<dbReference type="GO" id="GO:0005737">
    <property type="term" value="C:cytoplasm"/>
    <property type="evidence" value="ECO:0007669"/>
    <property type="project" value="UniProtKB-SubCell"/>
</dbReference>
<dbReference type="NCBIfam" id="TIGR00150">
    <property type="entry name" value="T6A_YjeE"/>
    <property type="match status" value="1"/>
</dbReference>
<dbReference type="GO" id="GO:0002949">
    <property type="term" value="P:tRNA threonylcarbamoyladenosine modification"/>
    <property type="evidence" value="ECO:0007669"/>
    <property type="project" value="InterPro"/>
</dbReference>
<proteinExistence type="inferred from homology"/>
<dbReference type="EMBL" id="CP042997">
    <property type="protein sequence ID" value="QEH37002.1"/>
    <property type="molecule type" value="Genomic_DNA"/>
</dbReference>
<dbReference type="Pfam" id="PF02367">
    <property type="entry name" value="TsaE"/>
    <property type="match status" value="1"/>
</dbReference>
<dbReference type="PANTHER" id="PTHR33540">
    <property type="entry name" value="TRNA THREONYLCARBAMOYLADENOSINE BIOSYNTHESIS PROTEIN TSAE"/>
    <property type="match status" value="1"/>
</dbReference>
<keyword evidence="5" id="KW-0819">tRNA processing</keyword>
<dbReference type="Proteomes" id="UP000324233">
    <property type="component" value="Chromosome"/>
</dbReference>
<evidence type="ECO:0000256" key="4">
    <source>
        <dbReference type="ARBA" id="ARBA00022490"/>
    </source>
</evidence>
<dbReference type="GO" id="GO:0046872">
    <property type="term" value="F:metal ion binding"/>
    <property type="evidence" value="ECO:0007669"/>
    <property type="project" value="UniProtKB-KW"/>
</dbReference>
<evidence type="ECO:0000256" key="1">
    <source>
        <dbReference type="ARBA" id="ARBA00004496"/>
    </source>
</evidence>
<evidence type="ECO:0000313" key="11">
    <source>
        <dbReference type="EMBL" id="QEH37002.1"/>
    </source>
</evidence>
<evidence type="ECO:0000256" key="6">
    <source>
        <dbReference type="ARBA" id="ARBA00022723"/>
    </source>
</evidence>
<dbReference type="KEGG" id="agv:OJF2_55870"/>
<keyword evidence="7" id="KW-0547">Nucleotide-binding</keyword>
<keyword evidence="9" id="KW-0460">Magnesium</keyword>
<gene>
    <name evidence="11" type="primary">tsaE</name>
    <name evidence="11" type="ORF">OJF2_55870</name>
</gene>
<dbReference type="AlphaFoldDB" id="A0A5B9W8N7"/>
<comment type="similarity">
    <text evidence="2">Belongs to the TsaE family.</text>
</comment>
<keyword evidence="6" id="KW-0479">Metal-binding</keyword>
<name>A0A5B9W8N7_9BACT</name>
<evidence type="ECO:0000256" key="9">
    <source>
        <dbReference type="ARBA" id="ARBA00022842"/>
    </source>
</evidence>
<dbReference type="Gene3D" id="3.40.50.300">
    <property type="entry name" value="P-loop containing nucleotide triphosphate hydrolases"/>
    <property type="match status" value="1"/>
</dbReference>
<keyword evidence="8" id="KW-0067">ATP-binding</keyword>
<evidence type="ECO:0000313" key="12">
    <source>
        <dbReference type="Proteomes" id="UP000324233"/>
    </source>
</evidence>
<organism evidence="11 12">
    <name type="scientific">Aquisphaera giovannonii</name>
    <dbReference type="NCBI Taxonomy" id="406548"/>
    <lineage>
        <taxon>Bacteria</taxon>
        <taxon>Pseudomonadati</taxon>
        <taxon>Planctomycetota</taxon>
        <taxon>Planctomycetia</taxon>
        <taxon>Isosphaerales</taxon>
        <taxon>Isosphaeraceae</taxon>
        <taxon>Aquisphaera</taxon>
    </lineage>
</organism>
<keyword evidence="12" id="KW-1185">Reference proteome</keyword>
<evidence type="ECO:0000256" key="2">
    <source>
        <dbReference type="ARBA" id="ARBA00007599"/>
    </source>
</evidence>
<dbReference type="InterPro" id="IPR003442">
    <property type="entry name" value="T6A_TsaE"/>
</dbReference>
<dbReference type="OrthoDB" id="9815896at2"/>
<evidence type="ECO:0000256" key="8">
    <source>
        <dbReference type="ARBA" id="ARBA00022840"/>
    </source>
</evidence>
<dbReference type="GO" id="GO:0005524">
    <property type="term" value="F:ATP binding"/>
    <property type="evidence" value="ECO:0007669"/>
    <property type="project" value="UniProtKB-KW"/>
</dbReference>
<sequence>MRTTRTETGLLVELDSELETVDFGRRLADRLAPGTIVGLVGPLGAGKTRLARAVAEALGVDPAAIASPTFVLIHEYAGSIPIYHFDVYRLPSREAFEDLGPADYWDAGGICLVEWADRFPGLLPAGAWTIAIEPGPGERRRLTIDVPPGDVGRLEGLDL</sequence>
<evidence type="ECO:0000256" key="3">
    <source>
        <dbReference type="ARBA" id="ARBA00019010"/>
    </source>
</evidence>
<dbReference type="PANTHER" id="PTHR33540:SF2">
    <property type="entry name" value="TRNA THREONYLCARBAMOYLADENOSINE BIOSYNTHESIS PROTEIN TSAE"/>
    <property type="match status" value="1"/>
</dbReference>
<comment type="subcellular location">
    <subcellularLocation>
        <location evidence="1">Cytoplasm</location>
    </subcellularLocation>
</comment>
<reference evidence="11 12" key="1">
    <citation type="submission" date="2019-08" db="EMBL/GenBank/DDBJ databases">
        <title>Deep-cultivation of Planctomycetes and their phenomic and genomic characterization uncovers novel biology.</title>
        <authorList>
            <person name="Wiegand S."/>
            <person name="Jogler M."/>
            <person name="Boedeker C."/>
            <person name="Pinto D."/>
            <person name="Vollmers J."/>
            <person name="Rivas-Marin E."/>
            <person name="Kohn T."/>
            <person name="Peeters S.H."/>
            <person name="Heuer A."/>
            <person name="Rast P."/>
            <person name="Oberbeckmann S."/>
            <person name="Bunk B."/>
            <person name="Jeske O."/>
            <person name="Meyerdierks A."/>
            <person name="Storesund J.E."/>
            <person name="Kallscheuer N."/>
            <person name="Luecker S."/>
            <person name="Lage O.M."/>
            <person name="Pohl T."/>
            <person name="Merkel B.J."/>
            <person name="Hornburger P."/>
            <person name="Mueller R.-W."/>
            <person name="Bruemmer F."/>
            <person name="Labrenz M."/>
            <person name="Spormann A.M."/>
            <person name="Op den Camp H."/>
            <person name="Overmann J."/>
            <person name="Amann R."/>
            <person name="Jetten M.S.M."/>
            <person name="Mascher T."/>
            <person name="Medema M.H."/>
            <person name="Devos D.P."/>
            <person name="Kaster A.-K."/>
            <person name="Ovreas L."/>
            <person name="Rohde M."/>
            <person name="Galperin M.Y."/>
            <person name="Jogler C."/>
        </authorList>
    </citation>
    <scope>NUCLEOTIDE SEQUENCE [LARGE SCALE GENOMIC DNA]</scope>
    <source>
        <strain evidence="11 12">OJF2</strain>
    </source>
</reference>